<dbReference type="AlphaFoldDB" id="S4NGT6"/>
<sequence>MRLDDSFSGEVYALGSGNKDGRHYYNFKVVKQLLLKLWTLRVPKCRNGDSTQVNAAMVAPNEVKRRHQASRWEPLE</sequence>
<organism evidence="1">
    <name type="scientific">Pararge aegeria</name>
    <name type="common">speckled wood butterfly</name>
    <dbReference type="NCBI Taxonomy" id="116150"/>
    <lineage>
        <taxon>Eukaryota</taxon>
        <taxon>Metazoa</taxon>
        <taxon>Ecdysozoa</taxon>
        <taxon>Arthropoda</taxon>
        <taxon>Hexapoda</taxon>
        <taxon>Insecta</taxon>
        <taxon>Pterygota</taxon>
        <taxon>Neoptera</taxon>
        <taxon>Endopterygota</taxon>
        <taxon>Lepidoptera</taxon>
        <taxon>Glossata</taxon>
        <taxon>Ditrysia</taxon>
        <taxon>Papilionoidea</taxon>
        <taxon>Nymphalidae</taxon>
        <taxon>Satyrinae</taxon>
        <taxon>Satyrini</taxon>
        <taxon>Parargina</taxon>
        <taxon>Pararge</taxon>
    </lineage>
</organism>
<reference evidence="1" key="2">
    <citation type="submission" date="2013-05" db="EMBL/GenBank/DDBJ databases">
        <authorList>
            <person name="Carter J.-M."/>
            <person name="Baker S.C."/>
            <person name="Pink R."/>
            <person name="Carter D.R.F."/>
            <person name="Collins A."/>
            <person name="Tomlin J."/>
            <person name="Gibbs M."/>
            <person name="Breuker C.J."/>
        </authorList>
    </citation>
    <scope>NUCLEOTIDE SEQUENCE</scope>
    <source>
        <tissue evidence="1">Ovary</tissue>
    </source>
</reference>
<accession>S4NGT6</accession>
<reference evidence="1" key="1">
    <citation type="journal article" date="2013" name="BMC Genomics">
        <title>Unscrambling butterfly oogenesis.</title>
        <authorList>
            <person name="Carter J.M."/>
            <person name="Baker S.C."/>
            <person name="Pink R."/>
            <person name="Carter D.R."/>
            <person name="Collins A."/>
            <person name="Tomlin J."/>
            <person name="Gibbs M."/>
            <person name="Breuker C.J."/>
        </authorList>
    </citation>
    <scope>NUCLEOTIDE SEQUENCE</scope>
    <source>
        <tissue evidence="1">Ovary</tissue>
    </source>
</reference>
<dbReference type="EMBL" id="GAIX01014599">
    <property type="protein sequence ID" value="JAA77961.1"/>
    <property type="molecule type" value="Transcribed_RNA"/>
</dbReference>
<protein>
    <submittedName>
        <fullName evidence="1">Uncharacterized protein</fullName>
    </submittedName>
</protein>
<proteinExistence type="predicted"/>
<feature type="non-terminal residue" evidence="1">
    <location>
        <position position="76"/>
    </location>
</feature>
<evidence type="ECO:0000313" key="1">
    <source>
        <dbReference type="EMBL" id="JAA77961.1"/>
    </source>
</evidence>
<name>S4NGT6_9NEOP</name>